<dbReference type="PROSITE" id="PS51384">
    <property type="entry name" value="FAD_FR"/>
    <property type="match status" value="1"/>
</dbReference>
<evidence type="ECO:0000259" key="9">
    <source>
        <dbReference type="PROSITE" id="PS51384"/>
    </source>
</evidence>
<dbReference type="InterPro" id="IPR001433">
    <property type="entry name" value="OxRdtase_FAD/NAD-bd"/>
</dbReference>
<evidence type="ECO:0000256" key="7">
    <source>
        <dbReference type="ARBA" id="ARBA00023014"/>
    </source>
</evidence>
<dbReference type="Pfam" id="PF00175">
    <property type="entry name" value="NAD_binding_1"/>
    <property type="match status" value="1"/>
</dbReference>
<dbReference type="CDD" id="cd06185">
    <property type="entry name" value="PDR_like"/>
    <property type="match status" value="1"/>
</dbReference>
<dbReference type="OrthoDB" id="502624at2"/>
<dbReference type="GO" id="GO:0051537">
    <property type="term" value="F:2 iron, 2 sulfur cluster binding"/>
    <property type="evidence" value="ECO:0007669"/>
    <property type="project" value="UniProtKB-KW"/>
</dbReference>
<protein>
    <submittedName>
        <fullName evidence="10">Ferredoxin</fullName>
    </submittedName>
</protein>
<evidence type="ECO:0000256" key="6">
    <source>
        <dbReference type="ARBA" id="ARBA00023004"/>
    </source>
</evidence>
<dbReference type="Gene3D" id="2.40.30.10">
    <property type="entry name" value="Translation factors"/>
    <property type="match status" value="1"/>
</dbReference>
<dbReference type="InterPro" id="IPR039261">
    <property type="entry name" value="FNR_nucleotide-bd"/>
</dbReference>
<dbReference type="GO" id="GO:0016491">
    <property type="term" value="F:oxidoreductase activity"/>
    <property type="evidence" value="ECO:0007669"/>
    <property type="project" value="UniProtKB-KW"/>
</dbReference>
<dbReference type="Gene3D" id="3.10.20.30">
    <property type="match status" value="1"/>
</dbReference>
<dbReference type="STRING" id="1522368.IN07_10675"/>
<accession>A0A098Y8A8</accession>
<dbReference type="InterPro" id="IPR050415">
    <property type="entry name" value="MRET"/>
</dbReference>
<dbReference type="RefSeq" id="WP_036335644.1">
    <property type="nucleotide sequence ID" value="NZ_JPMX01000042.1"/>
</dbReference>
<dbReference type="PROSITE" id="PS00197">
    <property type="entry name" value="2FE2S_FER_1"/>
    <property type="match status" value="1"/>
</dbReference>
<dbReference type="EMBL" id="JPMX01000042">
    <property type="protein sequence ID" value="KGH46709.1"/>
    <property type="molecule type" value="Genomic_DNA"/>
</dbReference>
<dbReference type="CDD" id="cd00207">
    <property type="entry name" value="fer2"/>
    <property type="match status" value="1"/>
</dbReference>
<feature type="domain" description="FAD-binding FR-type" evidence="9">
    <location>
        <begin position="5"/>
        <end position="109"/>
    </location>
</feature>
<evidence type="ECO:0000256" key="4">
    <source>
        <dbReference type="ARBA" id="ARBA00022723"/>
    </source>
</evidence>
<keyword evidence="5" id="KW-0560">Oxidoreductase</keyword>
<dbReference type="GO" id="GO:0046872">
    <property type="term" value="F:metal ion binding"/>
    <property type="evidence" value="ECO:0007669"/>
    <property type="project" value="UniProtKB-KW"/>
</dbReference>
<dbReference type="SUPFAM" id="SSF63380">
    <property type="entry name" value="Riboflavin synthase domain-like"/>
    <property type="match status" value="1"/>
</dbReference>
<comment type="cofactor">
    <cofactor evidence="1">
        <name>FAD</name>
        <dbReference type="ChEBI" id="CHEBI:57692"/>
    </cofactor>
</comment>
<keyword evidence="7" id="KW-0411">Iron-sulfur</keyword>
<evidence type="ECO:0000256" key="2">
    <source>
        <dbReference type="ARBA" id="ARBA00022630"/>
    </source>
</evidence>
<comment type="caution">
    <text evidence="10">The sequence shown here is derived from an EMBL/GenBank/DDBJ whole genome shotgun (WGS) entry which is preliminary data.</text>
</comment>
<evidence type="ECO:0000313" key="11">
    <source>
        <dbReference type="Proteomes" id="UP000029713"/>
    </source>
</evidence>
<reference evidence="10 11" key="1">
    <citation type="submission" date="2014-07" db="EMBL/GenBank/DDBJ databases">
        <title>Biosystematic studies on Modestobacter strains isolated from extreme hyper-arid desert soil and from historic building.</title>
        <authorList>
            <person name="Bukarasam K."/>
            <person name="Bull A."/>
            <person name="Girard G."/>
            <person name="van Wezel G."/>
            <person name="Goodfellow M."/>
        </authorList>
    </citation>
    <scope>NUCLEOTIDE SEQUENCE [LARGE SCALE GENOMIC DNA]</scope>
    <source>
        <strain evidence="10 11">KNN45-2b</strain>
    </source>
</reference>
<keyword evidence="4" id="KW-0479">Metal-binding</keyword>
<dbReference type="Gene3D" id="3.40.50.80">
    <property type="entry name" value="Nucleotide-binding domain of ferredoxin-NADP reductase (FNR) module"/>
    <property type="match status" value="1"/>
</dbReference>
<organism evidence="10 11">
    <name type="scientific">Modestobacter caceresii</name>
    <dbReference type="NCBI Taxonomy" id="1522368"/>
    <lineage>
        <taxon>Bacteria</taxon>
        <taxon>Bacillati</taxon>
        <taxon>Actinomycetota</taxon>
        <taxon>Actinomycetes</taxon>
        <taxon>Geodermatophilales</taxon>
        <taxon>Geodermatophilaceae</taxon>
        <taxon>Modestobacter</taxon>
    </lineage>
</organism>
<name>A0A098Y8A8_9ACTN</name>
<keyword evidence="6" id="KW-0408">Iron</keyword>
<dbReference type="Proteomes" id="UP000029713">
    <property type="component" value="Unassembled WGS sequence"/>
</dbReference>
<keyword evidence="2" id="KW-0285">Flavoprotein</keyword>
<dbReference type="InterPro" id="IPR017938">
    <property type="entry name" value="Riboflavin_synthase-like_b-brl"/>
</dbReference>
<evidence type="ECO:0000313" key="10">
    <source>
        <dbReference type="EMBL" id="KGH46709.1"/>
    </source>
</evidence>
<dbReference type="InterPro" id="IPR036010">
    <property type="entry name" value="2Fe-2S_ferredoxin-like_sf"/>
</dbReference>
<gene>
    <name evidence="10" type="ORF">IN07_10675</name>
</gene>
<sequence>MHSTHDEVDLRLQVARRTTGAEGVVVLELRDPTGADLPAWSPGAHIDLLLPGGLTRQYSLCGDPHDRAVWQIGVLREPAGRGGSALVHDQVQDGTEIDVRGPRNHFELVPAQRYVFLAGGIGITPILPMAAAAEEAGATWEFHYGGRTRTSMAFLEALEALEAKTGHGLRVTLHPQDEVGLIDLDRILGTPQPDTKVYCCGPEPLLAAVEQRCADWPPGSLHVERFAPKEQGERVLSGDFDVELTLSGTTLTVPPDKSILQVVEEAGIPVLSSCQEGTCGTCETGVLEGTVDHRDSLLSPEEQAANDTMFICVSRAACPKLVLEL</sequence>
<dbReference type="PRINTS" id="PR00409">
    <property type="entry name" value="PHDIOXRDTASE"/>
</dbReference>
<dbReference type="InterPro" id="IPR017927">
    <property type="entry name" value="FAD-bd_FR_type"/>
</dbReference>
<dbReference type="AlphaFoldDB" id="A0A098Y8A8"/>
<dbReference type="PROSITE" id="PS51085">
    <property type="entry name" value="2FE2S_FER_2"/>
    <property type="match status" value="1"/>
</dbReference>
<dbReference type="InterPro" id="IPR006058">
    <property type="entry name" value="2Fe2S_fd_BS"/>
</dbReference>
<dbReference type="InterPro" id="IPR001041">
    <property type="entry name" value="2Fe-2S_ferredoxin-type"/>
</dbReference>
<dbReference type="PANTHER" id="PTHR47354:SF1">
    <property type="entry name" value="CARNITINE MONOOXYGENASE REDUCTASE SUBUNIT"/>
    <property type="match status" value="1"/>
</dbReference>
<evidence type="ECO:0000256" key="3">
    <source>
        <dbReference type="ARBA" id="ARBA00022714"/>
    </source>
</evidence>
<evidence type="ECO:0000256" key="5">
    <source>
        <dbReference type="ARBA" id="ARBA00023002"/>
    </source>
</evidence>
<evidence type="ECO:0000259" key="8">
    <source>
        <dbReference type="PROSITE" id="PS51085"/>
    </source>
</evidence>
<evidence type="ECO:0000256" key="1">
    <source>
        <dbReference type="ARBA" id="ARBA00001974"/>
    </source>
</evidence>
<keyword evidence="11" id="KW-1185">Reference proteome</keyword>
<feature type="domain" description="2Fe-2S ferredoxin-type" evidence="8">
    <location>
        <begin position="240"/>
        <end position="325"/>
    </location>
</feature>
<dbReference type="InterPro" id="IPR012675">
    <property type="entry name" value="Beta-grasp_dom_sf"/>
</dbReference>
<keyword evidence="3" id="KW-0001">2Fe-2S</keyword>
<proteinExistence type="predicted"/>
<dbReference type="SUPFAM" id="SSF52343">
    <property type="entry name" value="Ferredoxin reductase-like, C-terminal NADP-linked domain"/>
    <property type="match status" value="1"/>
</dbReference>
<dbReference type="PANTHER" id="PTHR47354">
    <property type="entry name" value="NADH OXIDOREDUCTASE HCR"/>
    <property type="match status" value="1"/>
</dbReference>
<dbReference type="SUPFAM" id="SSF54292">
    <property type="entry name" value="2Fe-2S ferredoxin-like"/>
    <property type="match status" value="1"/>
</dbReference>
<dbReference type="Pfam" id="PF00111">
    <property type="entry name" value="Fer2"/>
    <property type="match status" value="1"/>
</dbReference>